<evidence type="ECO:0000256" key="7">
    <source>
        <dbReference type="ARBA" id="ARBA00023170"/>
    </source>
</evidence>
<keyword evidence="6 9" id="KW-0472">Membrane</keyword>
<dbReference type="GO" id="GO:0016020">
    <property type="term" value="C:membrane"/>
    <property type="evidence" value="ECO:0007669"/>
    <property type="project" value="UniProtKB-SubCell"/>
</dbReference>
<keyword evidence="12" id="KW-1185">Reference proteome</keyword>
<keyword evidence="7" id="KW-0675">Receptor</keyword>
<keyword evidence="8" id="KW-0807">Transducer</keyword>
<dbReference type="InterPro" id="IPR000276">
    <property type="entry name" value="GPCR_Rhodpsn"/>
</dbReference>
<dbReference type="PANTHER" id="PTHR24235">
    <property type="entry name" value="NEUROPEPTIDE Y RECEPTOR"/>
    <property type="match status" value="1"/>
</dbReference>
<evidence type="ECO:0000256" key="6">
    <source>
        <dbReference type="ARBA" id="ARBA00023136"/>
    </source>
</evidence>
<evidence type="ECO:0000256" key="5">
    <source>
        <dbReference type="ARBA" id="ARBA00023040"/>
    </source>
</evidence>
<protein>
    <recommendedName>
        <fullName evidence="10">G-protein coupled receptors family 1 profile domain-containing protein</fullName>
    </recommendedName>
</protein>
<reference evidence="11" key="1">
    <citation type="submission" date="2021-06" db="EMBL/GenBank/DDBJ databases">
        <authorList>
            <person name="Hodson N. C."/>
            <person name="Mongue J. A."/>
            <person name="Jaron S. K."/>
        </authorList>
    </citation>
    <scope>NUCLEOTIDE SEQUENCE</scope>
</reference>
<evidence type="ECO:0000256" key="4">
    <source>
        <dbReference type="ARBA" id="ARBA00022989"/>
    </source>
</evidence>
<evidence type="ECO:0000256" key="1">
    <source>
        <dbReference type="ARBA" id="ARBA00004141"/>
    </source>
</evidence>
<dbReference type="Pfam" id="PF00001">
    <property type="entry name" value="7tm_1"/>
    <property type="match status" value="1"/>
</dbReference>
<feature type="domain" description="G-protein coupled receptors family 1 profile" evidence="10">
    <location>
        <begin position="1"/>
        <end position="126"/>
    </location>
</feature>
<dbReference type="EMBL" id="CAJVCH010270774">
    <property type="protein sequence ID" value="CAG7734509.1"/>
    <property type="molecule type" value="Genomic_DNA"/>
</dbReference>
<dbReference type="AlphaFoldDB" id="A0A8J2P7W7"/>
<comment type="similarity">
    <text evidence="2">Belongs to the G-protein coupled receptor 1 family.</text>
</comment>
<proteinExistence type="inferred from homology"/>
<evidence type="ECO:0000256" key="2">
    <source>
        <dbReference type="ARBA" id="ARBA00010663"/>
    </source>
</evidence>
<comment type="caution">
    <text evidence="11">The sequence shown here is derived from an EMBL/GenBank/DDBJ whole genome shotgun (WGS) entry which is preliminary data.</text>
</comment>
<dbReference type="SUPFAM" id="SSF81321">
    <property type="entry name" value="Family A G protein-coupled receptor-like"/>
    <property type="match status" value="1"/>
</dbReference>
<feature type="transmembrane region" description="Helical" evidence="9">
    <location>
        <begin position="41"/>
        <end position="60"/>
    </location>
</feature>
<accession>A0A8J2P7W7</accession>
<keyword evidence="4 9" id="KW-1133">Transmembrane helix</keyword>
<evidence type="ECO:0000259" key="10">
    <source>
        <dbReference type="PROSITE" id="PS50262"/>
    </source>
</evidence>
<keyword evidence="3 9" id="KW-0812">Transmembrane</keyword>
<dbReference type="PROSITE" id="PS50262">
    <property type="entry name" value="G_PROTEIN_RECEP_F1_2"/>
    <property type="match status" value="1"/>
</dbReference>
<dbReference type="InterPro" id="IPR017452">
    <property type="entry name" value="GPCR_Rhodpsn_7TM"/>
</dbReference>
<dbReference type="PANTHER" id="PTHR24235:SF29">
    <property type="entry name" value="GH23382P"/>
    <property type="match status" value="1"/>
</dbReference>
<evidence type="ECO:0000256" key="9">
    <source>
        <dbReference type="SAM" id="Phobius"/>
    </source>
</evidence>
<sequence length="126" mass="14190">TNYLIANLALGDLLMAIFCVPFSYIPVLYQYWPFGEIMCHVLSPAQAVFVFVSAYTLVALAGDRYMAILYPLQPRLRRSQAVFVIFIVWVIAILTAAPIAIYTEHVYDNQTGLPICEEVIHSLNFG</sequence>
<comment type="subcellular location">
    <subcellularLocation>
        <location evidence="1">Membrane</location>
        <topology evidence="1">Multi-pass membrane protein</topology>
    </subcellularLocation>
</comment>
<evidence type="ECO:0000313" key="11">
    <source>
        <dbReference type="EMBL" id="CAG7734509.1"/>
    </source>
</evidence>
<name>A0A8J2P7W7_9HEXA</name>
<dbReference type="GO" id="GO:0004930">
    <property type="term" value="F:G protein-coupled receptor activity"/>
    <property type="evidence" value="ECO:0007669"/>
    <property type="project" value="UniProtKB-KW"/>
</dbReference>
<feature type="transmembrane region" description="Helical" evidence="9">
    <location>
        <begin position="7"/>
        <end position="29"/>
    </location>
</feature>
<evidence type="ECO:0000313" key="12">
    <source>
        <dbReference type="Proteomes" id="UP000708208"/>
    </source>
</evidence>
<gene>
    <name evidence="11" type="ORF">AFUS01_LOCUS22894</name>
</gene>
<evidence type="ECO:0000256" key="3">
    <source>
        <dbReference type="ARBA" id="ARBA00022692"/>
    </source>
</evidence>
<keyword evidence="5" id="KW-0297">G-protein coupled receptor</keyword>
<evidence type="ECO:0000256" key="8">
    <source>
        <dbReference type="ARBA" id="ARBA00023224"/>
    </source>
</evidence>
<dbReference type="Proteomes" id="UP000708208">
    <property type="component" value="Unassembled WGS sequence"/>
</dbReference>
<feature type="transmembrane region" description="Helical" evidence="9">
    <location>
        <begin position="81"/>
        <end position="102"/>
    </location>
</feature>
<dbReference type="OrthoDB" id="10053194at2759"/>
<organism evidence="11 12">
    <name type="scientific">Allacma fusca</name>
    <dbReference type="NCBI Taxonomy" id="39272"/>
    <lineage>
        <taxon>Eukaryota</taxon>
        <taxon>Metazoa</taxon>
        <taxon>Ecdysozoa</taxon>
        <taxon>Arthropoda</taxon>
        <taxon>Hexapoda</taxon>
        <taxon>Collembola</taxon>
        <taxon>Symphypleona</taxon>
        <taxon>Sminthuridae</taxon>
        <taxon>Allacma</taxon>
    </lineage>
</organism>
<feature type="non-terminal residue" evidence="11">
    <location>
        <position position="1"/>
    </location>
</feature>